<dbReference type="InterPro" id="IPR009297">
    <property type="entry name" value="DUF952"/>
</dbReference>
<protein>
    <recommendedName>
        <fullName evidence="3">DUF952 domain-containing protein</fullName>
    </recommendedName>
</protein>
<proteinExistence type="predicted"/>
<dbReference type="Gene3D" id="3.20.170.20">
    <property type="entry name" value="Protein of unknown function DUF952"/>
    <property type="match status" value="1"/>
</dbReference>
<sequence length="127" mass="14220">MDSPTHVFKILLPEQFPIDPTKEFPTPLDESSGFVHLSTAAQALRVANLFYSSSNKLILCLIPVANFKKGDLVWESPSHPTPSDEADKEIPNTELFPHLYGKLTSEMISSTVEIVKEEDGFHFAFEQ</sequence>
<dbReference type="SUPFAM" id="SSF56399">
    <property type="entry name" value="ADP-ribosylation"/>
    <property type="match status" value="1"/>
</dbReference>
<reference evidence="1" key="1">
    <citation type="submission" date="2020-05" db="EMBL/GenBank/DDBJ databases">
        <title>Phylogenomic resolution of chytrid fungi.</title>
        <authorList>
            <person name="Stajich J.E."/>
            <person name="Amses K."/>
            <person name="Simmons R."/>
            <person name="Seto K."/>
            <person name="Myers J."/>
            <person name="Bonds A."/>
            <person name="Quandt C.A."/>
            <person name="Barry K."/>
            <person name="Liu P."/>
            <person name="Grigoriev I."/>
            <person name="Longcore J.E."/>
            <person name="James T.Y."/>
        </authorList>
    </citation>
    <scope>NUCLEOTIDE SEQUENCE</scope>
    <source>
        <strain evidence="1">JEL0513</strain>
    </source>
</reference>
<dbReference type="PANTHER" id="PTHR34129">
    <property type="entry name" value="BLR1139 PROTEIN"/>
    <property type="match status" value="1"/>
</dbReference>
<name>A0AAD5XB48_9FUNG</name>
<keyword evidence="2" id="KW-1185">Reference proteome</keyword>
<dbReference type="PANTHER" id="PTHR34129:SF1">
    <property type="entry name" value="DUF952 DOMAIN-CONTAINING PROTEIN"/>
    <property type="match status" value="1"/>
</dbReference>
<evidence type="ECO:0008006" key="3">
    <source>
        <dbReference type="Google" id="ProtNLM"/>
    </source>
</evidence>
<dbReference type="Proteomes" id="UP001211907">
    <property type="component" value="Unassembled WGS sequence"/>
</dbReference>
<dbReference type="AlphaFoldDB" id="A0AAD5XB48"/>
<comment type="caution">
    <text evidence="1">The sequence shown here is derived from an EMBL/GenBank/DDBJ whole genome shotgun (WGS) entry which is preliminary data.</text>
</comment>
<dbReference type="EMBL" id="JADGJH010003198">
    <property type="protein sequence ID" value="KAJ3092764.1"/>
    <property type="molecule type" value="Genomic_DNA"/>
</dbReference>
<gene>
    <name evidence="1" type="ORF">HK100_006848</name>
</gene>
<dbReference type="Pfam" id="PF06108">
    <property type="entry name" value="DUF952"/>
    <property type="match status" value="1"/>
</dbReference>
<evidence type="ECO:0000313" key="1">
    <source>
        <dbReference type="EMBL" id="KAJ3092764.1"/>
    </source>
</evidence>
<organism evidence="1 2">
    <name type="scientific">Physocladia obscura</name>
    <dbReference type="NCBI Taxonomy" id="109957"/>
    <lineage>
        <taxon>Eukaryota</taxon>
        <taxon>Fungi</taxon>
        <taxon>Fungi incertae sedis</taxon>
        <taxon>Chytridiomycota</taxon>
        <taxon>Chytridiomycota incertae sedis</taxon>
        <taxon>Chytridiomycetes</taxon>
        <taxon>Chytridiales</taxon>
        <taxon>Chytriomycetaceae</taxon>
        <taxon>Physocladia</taxon>
    </lineage>
</organism>
<accession>A0AAD5XB48</accession>
<evidence type="ECO:0000313" key="2">
    <source>
        <dbReference type="Proteomes" id="UP001211907"/>
    </source>
</evidence>